<dbReference type="EMBL" id="BK059109">
    <property type="protein sequence ID" value="DAE31543.1"/>
    <property type="molecule type" value="Genomic_DNA"/>
</dbReference>
<proteinExistence type="predicted"/>
<organism evidence="1">
    <name type="scientific">virus sp. ctBM815</name>
    <dbReference type="NCBI Taxonomy" id="2825806"/>
    <lineage>
        <taxon>Viruses</taxon>
    </lineage>
</organism>
<name>A0A8S5RJJ7_9VIRU</name>
<reference evidence="1" key="1">
    <citation type="journal article" date="2021" name="Proc. Natl. Acad. Sci. U.S.A.">
        <title>A Catalog of Tens of Thousands of Viruses from Human Metagenomes Reveals Hidden Associations with Chronic Diseases.</title>
        <authorList>
            <person name="Tisza M.J."/>
            <person name="Buck C.B."/>
        </authorList>
    </citation>
    <scope>NUCLEOTIDE SEQUENCE</scope>
    <source>
        <strain evidence="1">CtBM815</strain>
    </source>
</reference>
<evidence type="ECO:0000313" key="1">
    <source>
        <dbReference type="EMBL" id="DAE31543.1"/>
    </source>
</evidence>
<sequence length="34" mass="3209">MSSASLSASGPLGSPARSLILCVTSSLAVPSSAC</sequence>
<protein>
    <submittedName>
        <fullName evidence="1">Uncharacterized protein</fullName>
    </submittedName>
</protein>
<accession>A0A8S5RJJ7</accession>